<dbReference type="InterPro" id="IPR010982">
    <property type="entry name" value="Lambda_DNA-bd_dom_sf"/>
</dbReference>
<dbReference type="Pfam" id="PF19054">
    <property type="entry name" value="DUF5753"/>
    <property type="match status" value="1"/>
</dbReference>
<accession>A0A927BIR5</accession>
<name>A0A927BIR5_STRGL</name>
<evidence type="ECO:0000313" key="2">
    <source>
        <dbReference type="EMBL" id="MBD2827949.1"/>
    </source>
</evidence>
<dbReference type="InterPro" id="IPR001387">
    <property type="entry name" value="Cro/C1-type_HTH"/>
</dbReference>
<dbReference type="InterPro" id="IPR043917">
    <property type="entry name" value="DUF5753"/>
</dbReference>
<dbReference type="SUPFAM" id="SSF47413">
    <property type="entry name" value="lambda repressor-like DNA-binding domains"/>
    <property type="match status" value="1"/>
</dbReference>
<dbReference type="AlphaFoldDB" id="A0A927BIR5"/>
<dbReference type="Gene3D" id="1.10.260.40">
    <property type="entry name" value="lambda repressor-like DNA-binding domains"/>
    <property type="match status" value="1"/>
</dbReference>
<proteinExistence type="predicted"/>
<dbReference type="EMBL" id="JACWUS010000001">
    <property type="protein sequence ID" value="MBD2827949.1"/>
    <property type="molecule type" value="Genomic_DNA"/>
</dbReference>
<reference evidence="2" key="1">
    <citation type="journal article" date="2020" name="PLoS ONE">
        <title>Isolation and characterization of Streptomyces bacteriophages and Streptomyces strains encoding biosynthetic arsenals: Streptomyces strains and phages for antibiotic discovery.</title>
        <authorList>
            <person name="Montano E.T."/>
            <person name="Nideffer J.F."/>
            <person name="Brumage L."/>
            <person name="Erb M."/>
            <person name="Derman A.I."/>
            <person name="Davis J.P."/>
            <person name="Estrada E."/>
            <person name="Fu S."/>
            <person name="Le D."/>
            <person name="Vuppala A."/>
            <person name="Tran C."/>
            <person name="Luterstein E."/>
            <person name="Lakkaraju S."/>
            <person name="Panchagnula S."/>
            <person name="Ren C."/>
            <person name="Doan J."/>
            <person name="Tran S."/>
            <person name="Soriano J."/>
            <person name="Fujita Y."/>
            <person name="Gutala P."/>
            <person name="Fujii Q."/>
            <person name="Lee M."/>
            <person name="Bui A."/>
            <person name="Villarreal C."/>
            <person name="Shing S.R."/>
            <person name="Kim S."/>
            <person name="Freeman D."/>
            <person name="Racha V."/>
            <person name="Ho A."/>
            <person name="Kumar P."/>
            <person name="Falah K."/>
            <person name="Dawson T."/>
            <person name="Enustun E."/>
            <person name="Prichard A."/>
            <person name="Gomez A."/>
            <person name="Khanna K."/>
            <person name="Trigg S."/>
            <person name="Fernandez L."/>
            <person name="Pogliano K."/>
            <person name="Pogliano J."/>
        </authorList>
    </citation>
    <scope>NUCLEOTIDE SEQUENCE</scope>
    <source>
        <strain evidence="2">QF2</strain>
    </source>
</reference>
<organism evidence="2">
    <name type="scientific">Streptomyces globisporus</name>
    <dbReference type="NCBI Taxonomy" id="1908"/>
    <lineage>
        <taxon>Bacteria</taxon>
        <taxon>Bacillati</taxon>
        <taxon>Actinomycetota</taxon>
        <taxon>Actinomycetes</taxon>
        <taxon>Kitasatosporales</taxon>
        <taxon>Streptomycetaceae</taxon>
        <taxon>Streptomyces</taxon>
    </lineage>
</organism>
<sequence>MAVSSSSSVQAARQALADRLRELCQDAGMEGKQLAAACGWHPSKVSRISTAKATPSADDIRAWCRACGRDDQTDDLIASLRAVEGMWVQWHRMERTGLRRAQESVLPLYERTARFRAYSPNFVPGLIQTGGYTEDVLRAVQRRRVAVDDVADAVAARMERQRVIHEGRRRFAFLVEESVLNNGLGDADTQAEQLDHLLVVGALPNVSVGVIPHRLGRERMPVEGFWIYDTAQVNVELVSGYLTLTQPSEVKAYADTFATLADMAVYGTKARALISRALETLR</sequence>
<comment type="caution">
    <text evidence="2">The sequence shown here is derived from an EMBL/GenBank/DDBJ whole genome shotgun (WGS) entry which is preliminary data.</text>
</comment>
<dbReference type="Pfam" id="PF13560">
    <property type="entry name" value="HTH_31"/>
    <property type="match status" value="1"/>
</dbReference>
<feature type="domain" description="HTH cro/C1-type" evidence="1">
    <location>
        <begin position="20"/>
        <end position="76"/>
    </location>
</feature>
<dbReference type="PROSITE" id="PS50943">
    <property type="entry name" value="HTH_CROC1"/>
    <property type="match status" value="1"/>
</dbReference>
<dbReference type="SMART" id="SM00530">
    <property type="entry name" value="HTH_XRE"/>
    <property type="match status" value="1"/>
</dbReference>
<protein>
    <submittedName>
        <fullName evidence="2">Helix-turn-helix domain-containing protein</fullName>
    </submittedName>
</protein>
<dbReference type="GO" id="GO:0003677">
    <property type="term" value="F:DNA binding"/>
    <property type="evidence" value="ECO:0007669"/>
    <property type="project" value="InterPro"/>
</dbReference>
<gene>
    <name evidence="2" type="ORF">ID875_05615</name>
</gene>
<dbReference type="CDD" id="cd00093">
    <property type="entry name" value="HTH_XRE"/>
    <property type="match status" value="1"/>
</dbReference>
<evidence type="ECO:0000259" key="1">
    <source>
        <dbReference type="PROSITE" id="PS50943"/>
    </source>
</evidence>